<dbReference type="CDD" id="cd01908">
    <property type="entry name" value="YafJ"/>
    <property type="match status" value="1"/>
</dbReference>
<dbReference type="PANTHER" id="PTHR42824">
    <property type="entry name" value="GLUTAMINE AMIDOTRANSFERASE"/>
    <property type="match status" value="1"/>
</dbReference>
<reference evidence="3 4" key="1">
    <citation type="submission" date="2015-01" db="EMBL/GenBank/DDBJ databases">
        <title>Vibrio sp. C5 JCM 19232 whole genome shotgun sequence.</title>
        <authorList>
            <person name="Sawabe T."/>
            <person name="Meirelles P."/>
            <person name="Feng G."/>
            <person name="Sayaka M."/>
            <person name="Hattori M."/>
            <person name="Ohkuma M."/>
        </authorList>
    </citation>
    <scope>NUCLEOTIDE SEQUENCE [LARGE SCALE GENOMIC DNA]</scope>
    <source>
        <strain evidence="3 4">JCM19232</strain>
    </source>
</reference>
<sequence>MCELLGMSANVPTDICFSFTGLMQRGGNTGPHKDGWGITFYEGKGFRTFKDPNPSCDSKIADLVQNLPIKSCAVVSHIRQANRGAVNLENTHPFTRELWGRYWTFAHNGQLTGYQDLPVVRHRSVGKTDSEKAFCWLLDKLEERYPQPPEDMEQAFKYLVKLCDELRELGVFNMLLSDGEYVLAYCTNHLYYITRRAPFGKASLIDEDVTINFQEETTPNDVVSVIATQPLTDDEVWHRLKPGEFTLFRNGELIGGNADALIDVPYAEAKPKSQAPTEALED</sequence>
<evidence type="ECO:0000256" key="1">
    <source>
        <dbReference type="ARBA" id="ARBA00022962"/>
    </source>
</evidence>
<evidence type="ECO:0000313" key="3">
    <source>
        <dbReference type="EMBL" id="GAM62011.1"/>
    </source>
</evidence>
<dbReference type="InterPro" id="IPR017932">
    <property type="entry name" value="GATase_2_dom"/>
</dbReference>
<evidence type="ECO:0000259" key="2">
    <source>
        <dbReference type="PROSITE" id="PS51278"/>
    </source>
</evidence>
<proteinExistence type="predicted"/>
<protein>
    <submittedName>
        <fullName evidence="3">Glutamine amidotransferase</fullName>
    </submittedName>
</protein>
<dbReference type="GO" id="GO:0016740">
    <property type="term" value="F:transferase activity"/>
    <property type="evidence" value="ECO:0007669"/>
    <property type="project" value="UniProtKB-KW"/>
</dbReference>
<dbReference type="PANTHER" id="PTHR42824:SF1">
    <property type="entry name" value="GLUTAMINE AMIDOTRANSFERASE YAFJ-RELATED"/>
    <property type="match status" value="1"/>
</dbReference>
<feature type="domain" description="Glutamine amidotransferase type-2" evidence="2">
    <location>
        <begin position="2"/>
        <end position="251"/>
    </location>
</feature>
<dbReference type="InterPro" id="IPR029055">
    <property type="entry name" value="Ntn_hydrolases_N"/>
</dbReference>
<dbReference type="AlphaFoldDB" id="A0A0B8P6X5"/>
<gene>
    <name evidence="3" type="ORF">JCM19232_6316</name>
</gene>
<accession>A0A0B8P6X5</accession>
<keyword evidence="1 3" id="KW-0315">Glutamine amidotransferase</keyword>
<dbReference type="Pfam" id="PF13230">
    <property type="entry name" value="GATase_4"/>
    <property type="match status" value="1"/>
</dbReference>
<comment type="caution">
    <text evidence="3">The sequence shown here is derived from an EMBL/GenBank/DDBJ whole genome shotgun (WGS) entry which is preliminary data.</text>
</comment>
<organism evidence="3 4">
    <name type="scientific">Vibrio ishigakensis</name>
    <dbReference type="NCBI Taxonomy" id="1481914"/>
    <lineage>
        <taxon>Bacteria</taxon>
        <taxon>Pseudomonadati</taxon>
        <taxon>Pseudomonadota</taxon>
        <taxon>Gammaproteobacteria</taxon>
        <taxon>Vibrionales</taxon>
        <taxon>Vibrionaceae</taxon>
        <taxon>Vibrio</taxon>
    </lineage>
</organism>
<dbReference type="PROSITE" id="PS51278">
    <property type="entry name" value="GATASE_TYPE_2"/>
    <property type="match status" value="1"/>
</dbReference>
<keyword evidence="3" id="KW-0808">Transferase</keyword>
<evidence type="ECO:0000313" key="4">
    <source>
        <dbReference type="Proteomes" id="UP000031670"/>
    </source>
</evidence>
<dbReference type="EMBL" id="BBSA01000004">
    <property type="protein sequence ID" value="GAM62011.1"/>
    <property type="molecule type" value="Genomic_DNA"/>
</dbReference>
<name>A0A0B8P6X5_9VIBR</name>
<dbReference type="Gene3D" id="3.60.20.10">
    <property type="entry name" value="Glutamine Phosphoribosylpyrophosphate, subunit 1, domain 1"/>
    <property type="match status" value="1"/>
</dbReference>
<reference evidence="3 4" key="2">
    <citation type="submission" date="2015-01" db="EMBL/GenBank/DDBJ databases">
        <authorList>
            <consortium name="NBRP consortium"/>
            <person name="Sawabe T."/>
            <person name="Meirelles P."/>
            <person name="Feng G."/>
            <person name="Sayaka M."/>
            <person name="Hattori M."/>
            <person name="Ohkuma M."/>
        </authorList>
    </citation>
    <scope>NUCLEOTIDE SEQUENCE [LARGE SCALE GENOMIC DNA]</scope>
    <source>
        <strain evidence="3 4">JCM19232</strain>
    </source>
</reference>
<dbReference type="SUPFAM" id="SSF56235">
    <property type="entry name" value="N-terminal nucleophile aminohydrolases (Ntn hydrolases)"/>
    <property type="match status" value="1"/>
</dbReference>
<dbReference type="InterPro" id="IPR026869">
    <property type="entry name" value="EgtC-like"/>
</dbReference>
<dbReference type="Proteomes" id="UP000031670">
    <property type="component" value="Unassembled WGS sequence"/>
</dbReference>